<reference evidence="2" key="1">
    <citation type="journal article" date="2012" name="Stand. Genomic Sci.">
        <title>Genome sequence of the Antarctic rhodopsins-containing flavobacterium Gillisia limnaea type strain (R-8282(T)).</title>
        <authorList>
            <person name="Riedel T."/>
            <person name="Held B."/>
            <person name="Nolan M."/>
            <person name="Lucas S."/>
            <person name="Lapidus A."/>
            <person name="Tice H."/>
            <person name="Del Rio T.G."/>
            <person name="Cheng J.F."/>
            <person name="Han C."/>
            <person name="Tapia R."/>
            <person name="Goodwin L.A."/>
            <person name="Pitluck S."/>
            <person name="Liolios K."/>
            <person name="Mavromatis K."/>
            <person name="Pagani I."/>
            <person name="Ivanova N."/>
            <person name="Mikhailova N."/>
            <person name="Pati A."/>
            <person name="Chen A."/>
            <person name="Palaniappan K."/>
            <person name="Land M."/>
            <person name="Rohde M."/>
            <person name="Tindall B.J."/>
            <person name="Detter J.C."/>
            <person name="Goker M."/>
            <person name="Bristow J."/>
            <person name="Eisen J.A."/>
            <person name="Markowitz V."/>
            <person name="Hugenholtz P."/>
            <person name="Kyrpides N.C."/>
            <person name="Klenk H.P."/>
            <person name="Woyke T."/>
        </authorList>
    </citation>
    <scope>NUCLEOTIDE SEQUENCE [LARGE SCALE GENOMIC DNA]</scope>
    <source>
        <strain evidence="2">DSM 15749 / LMG 21470 / R-8282</strain>
    </source>
</reference>
<name>H2BSU1_GILLR</name>
<evidence type="ECO:0000313" key="1">
    <source>
        <dbReference type="EMBL" id="EHQ01471.1"/>
    </source>
</evidence>
<gene>
    <name evidence="1" type="ORF">Gilli_0769</name>
</gene>
<proteinExistence type="predicted"/>
<dbReference type="EMBL" id="JH594606">
    <property type="protein sequence ID" value="EHQ01471.1"/>
    <property type="molecule type" value="Genomic_DNA"/>
</dbReference>
<protein>
    <submittedName>
        <fullName evidence="1">Uncharacterized protein</fullName>
    </submittedName>
</protein>
<dbReference type="AlphaFoldDB" id="H2BSU1"/>
<dbReference type="Proteomes" id="UP000003844">
    <property type="component" value="Unassembled WGS sequence"/>
</dbReference>
<keyword evidence="2" id="KW-1185">Reference proteome</keyword>
<dbReference type="HOGENOM" id="CLU_3403753_0_0_10"/>
<evidence type="ECO:0000313" key="2">
    <source>
        <dbReference type="Proteomes" id="UP000003844"/>
    </source>
</evidence>
<organism evidence="1 2">
    <name type="scientific">Gillisia limnaea (strain DSM 15749 / LMG 21470 / R-8282)</name>
    <dbReference type="NCBI Taxonomy" id="865937"/>
    <lineage>
        <taxon>Bacteria</taxon>
        <taxon>Pseudomonadati</taxon>
        <taxon>Bacteroidota</taxon>
        <taxon>Flavobacteriia</taxon>
        <taxon>Flavobacteriales</taxon>
        <taxon>Flavobacteriaceae</taxon>
        <taxon>Gillisia</taxon>
    </lineage>
</organism>
<accession>H2BSU1</accession>
<sequence>MKASKSIIPIQLLFDLKFAASISNDAIKKY</sequence>